<evidence type="ECO:0000313" key="1">
    <source>
        <dbReference type="EMBL" id="KKN88458.1"/>
    </source>
</evidence>
<gene>
    <name evidence="1" type="ORF">LCGC14_0247550</name>
</gene>
<name>A0A0F9X9Z5_9ZZZZ</name>
<proteinExistence type="predicted"/>
<comment type="caution">
    <text evidence="1">The sequence shown here is derived from an EMBL/GenBank/DDBJ whole genome shotgun (WGS) entry which is preliminary data.</text>
</comment>
<accession>A0A0F9X9Z5</accession>
<organism evidence="1">
    <name type="scientific">marine sediment metagenome</name>
    <dbReference type="NCBI Taxonomy" id="412755"/>
    <lineage>
        <taxon>unclassified sequences</taxon>
        <taxon>metagenomes</taxon>
        <taxon>ecological metagenomes</taxon>
    </lineage>
</organism>
<reference evidence="1" key="1">
    <citation type="journal article" date="2015" name="Nature">
        <title>Complex archaea that bridge the gap between prokaryotes and eukaryotes.</title>
        <authorList>
            <person name="Spang A."/>
            <person name="Saw J.H."/>
            <person name="Jorgensen S.L."/>
            <person name="Zaremba-Niedzwiedzka K."/>
            <person name="Martijn J."/>
            <person name="Lind A.E."/>
            <person name="van Eijk R."/>
            <person name="Schleper C."/>
            <person name="Guy L."/>
            <person name="Ettema T.J."/>
        </authorList>
    </citation>
    <scope>NUCLEOTIDE SEQUENCE</scope>
</reference>
<sequence length="133" mass="14989">MPKLISSIRSLGVACLMVAGGVNADERVLITPSYELKMDSRCVEGEVSCNQYTLQGRERHNGEPLMLQGRSMHTTCADGKTPCRFLGYRFDQSERSFLITEDGLLNIYHGDSLILHEQGRWTDDNAVRHQDTQ</sequence>
<dbReference type="AlphaFoldDB" id="A0A0F9X9Z5"/>
<dbReference type="EMBL" id="LAZR01000128">
    <property type="protein sequence ID" value="KKN88458.1"/>
    <property type="molecule type" value="Genomic_DNA"/>
</dbReference>
<protein>
    <submittedName>
        <fullName evidence="1">Uncharacterized protein</fullName>
    </submittedName>
</protein>